<accession>A0A0C2WVX4</accession>
<evidence type="ECO:0000313" key="1">
    <source>
        <dbReference type="EMBL" id="KIL60483.1"/>
    </source>
</evidence>
<dbReference type="OrthoDB" id="3042126at2759"/>
<sequence length="180" mass="20346">MDAQRYDVSKRATGQCINSDASYINHATLTRTNSIHAAYECYTLPLNPPPTPMCHQHADGSNASDLVDYLSSIFMFEVEMTVDAEKAADRHEHRTDCLTETDDFERDGYTLTRTIIRPVKSPVLGIFLQPSLCGLDCHSCEDAFEEEVDAISDLRKKEQKGEADIQVYVSEHRTVDIRAW</sequence>
<name>A0A0C2WVX4_AMAMK</name>
<proteinExistence type="predicted"/>
<reference evidence="1 2" key="1">
    <citation type="submission" date="2014-04" db="EMBL/GenBank/DDBJ databases">
        <title>Evolutionary Origins and Diversification of the Mycorrhizal Mutualists.</title>
        <authorList>
            <consortium name="DOE Joint Genome Institute"/>
            <consortium name="Mycorrhizal Genomics Consortium"/>
            <person name="Kohler A."/>
            <person name="Kuo A."/>
            <person name="Nagy L.G."/>
            <person name="Floudas D."/>
            <person name="Copeland A."/>
            <person name="Barry K.W."/>
            <person name="Cichocki N."/>
            <person name="Veneault-Fourrey C."/>
            <person name="LaButti K."/>
            <person name="Lindquist E.A."/>
            <person name="Lipzen A."/>
            <person name="Lundell T."/>
            <person name="Morin E."/>
            <person name="Murat C."/>
            <person name="Riley R."/>
            <person name="Ohm R."/>
            <person name="Sun H."/>
            <person name="Tunlid A."/>
            <person name="Henrissat B."/>
            <person name="Grigoriev I.V."/>
            <person name="Hibbett D.S."/>
            <person name="Martin F."/>
        </authorList>
    </citation>
    <scope>NUCLEOTIDE SEQUENCE [LARGE SCALE GENOMIC DNA]</scope>
    <source>
        <strain evidence="1 2">Koide BX008</strain>
    </source>
</reference>
<protein>
    <submittedName>
        <fullName evidence="1">Uncharacterized protein</fullName>
    </submittedName>
</protein>
<dbReference type="EMBL" id="KN818298">
    <property type="protein sequence ID" value="KIL60483.1"/>
    <property type="molecule type" value="Genomic_DNA"/>
</dbReference>
<organism evidence="1 2">
    <name type="scientific">Amanita muscaria (strain Koide BX008)</name>
    <dbReference type="NCBI Taxonomy" id="946122"/>
    <lineage>
        <taxon>Eukaryota</taxon>
        <taxon>Fungi</taxon>
        <taxon>Dikarya</taxon>
        <taxon>Basidiomycota</taxon>
        <taxon>Agaricomycotina</taxon>
        <taxon>Agaricomycetes</taxon>
        <taxon>Agaricomycetidae</taxon>
        <taxon>Agaricales</taxon>
        <taxon>Pluteineae</taxon>
        <taxon>Amanitaceae</taxon>
        <taxon>Amanita</taxon>
    </lineage>
</organism>
<keyword evidence="2" id="KW-1185">Reference proteome</keyword>
<evidence type="ECO:0000313" key="2">
    <source>
        <dbReference type="Proteomes" id="UP000054549"/>
    </source>
</evidence>
<dbReference type="AlphaFoldDB" id="A0A0C2WVX4"/>
<gene>
    <name evidence="1" type="ORF">M378DRAFT_918523</name>
</gene>
<dbReference type="HOGENOM" id="CLU_1495804_0_0_1"/>
<dbReference type="InParanoid" id="A0A0C2WVX4"/>
<dbReference type="Proteomes" id="UP000054549">
    <property type="component" value="Unassembled WGS sequence"/>
</dbReference>